<dbReference type="InterPro" id="IPR008010">
    <property type="entry name" value="Tatp1"/>
</dbReference>
<evidence type="ECO:0000256" key="4">
    <source>
        <dbReference type="ARBA" id="ARBA00022989"/>
    </source>
</evidence>
<dbReference type="Pfam" id="PF05346">
    <property type="entry name" value="DUF747"/>
    <property type="match status" value="1"/>
</dbReference>
<keyword evidence="4 7" id="KW-1133">Transmembrane helix</keyword>
<evidence type="ECO:0000256" key="5">
    <source>
        <dbReference type="ARBA" id="ARBA00023136"/>
    </source>
</evidence>
<evidence type="ECO:0000256" key="2">
    <source>
        <dbReference type="ARBA" id="ARBA00008803"/>
    </source>
</evidence>
<protein>
    <submittedName>
        <fullName evidence="8">Membrane protein,Tapt1/CMV receptor</fullName>
    </submittedName>
</protein>
<keyword evidence="5 7" id="KW-0472">Membrane</keyword>
<dbReference type="PANTHER" id="PTHR13317">
    <property type="entry name" value="TRANSMEMBRANE ANTERIOR POSTERIOR TRANSFORMATION PROTEIN 1 HOMOLOG"/>
    <property type="match status" value="1"/>
</dbReference>
<comment type="caution">
    <text evidence="8">The sequence shown here is derived from an EMBL/GenBank/DDBJ whole genome shotgun (WGS) entry which is preliminary data.</text>
</comment>
<dbReference type="PANTHER" id="PTHR13317:SF4">
    <property type="entry name" value="TRANSMEMBRANE ANTERIOR POSTERIOR TRANSFORMATION PROTEIN 1 HOMOLOG"/>
    <property type="match status" value="1"/>
</dbReference>
<name>A0A9K3CX79_9EUKA</name>
<evidence type="ECO:0000256" key="6">
    <source>
        <dbReference type="SAM" id="MobiDB-lite"/>
    </source>
</evidence>
<sequence>MYVHLTSRCGTSALTPYHTMHQRERERGAFSTDCATTSRDIPTIPMARVPRGDESPTPRRVVETVADTVGAGIEAPTTPTHSSSGNGHVRTVSEPPQESPDHKRERVYLEREKEREREKAKEEAASKESKGDPGVVSLADQRAAFYSMLRTPFALSSTVTFGMLMCFDCVLYWFTVFPLRCLVSVLSFLTGHPVTPGVIADASRLVMLSGAMLLLVTKFSLAFCYHWVKQQSYIKLYTLYSMVDLVDTPVSALGVDLGAALLVSAAELSCALSPSTPATQSDEDDTSSDVPSMSVCAIPPSKAQKRRARTARYKRQAKAWLGLLIDVVFGTIHTVLHTMLLVVQLMTLFMTVSSNDYSLVTLMVSVKFKEIKKIIISRVHPKALFTTTLQDIYQRVVTIIILSLVVIKTTNLEGWVAPIPKSLRRLCSKVLPGSEGQSSLSESRATVTM</sequence>
<keyword evidence="3 7" id="KW-0812">Transmembrane</keyword>
<evidence type="ECO:0000256" key="7">
    <source>
        <dbReference type="SAM" id="Phobius"/>
    </source>
</evidence>
<feature type="non-terminal residue" evidence="8">
    <location>
        <position position="449"/>
    </location>
</feature>
<dbReference type="Proteomes" id="UP000265618">
    <property type="component" value="Unassembled WGS sequence"/>
</dbReference>
<accession>A0A9K3CX79</accession>
<organism evidence="8 9">
    <name type="scientific">Kipferlia bialata</name>
    <dbReference type="NCBI Taxonomy" id="797122"/>
    <lineage>
        <taxon>Eukaryota</taxon>
        <taxon>Metamonada</taxon>
        <taxon>Carpediemonas-like organisms</taxon>
        <taxon>Kipferlia</taxon>
    </lineage>
</organism>
<reference evidence="8 9" key="1">
    <citation type="journal article" date="2018" name="PLoS ONE">
        <title>The draft genome of Kipferlia bialata reveals reductive genome evolution in fornicate parasites.</title>
        <authorList>
            <person name="Tanifuji G."/>
            <person name="Takabayashi S."/>
            <person name="Kume K."/>
            <person name="Takagi M."/>
            <person name="Nakayama T."/>
            <person name="Kamikawa R."/>
            <person name="Inagaki Y."/>
            <person name="Hashimoto T."/>
        </authorList>
    </citation>
    <scope>NUCLEOTIDE SEQUENCE [LARGE SCALE GENOMIC DNA]</scope>
    <source>
        <strain evidence="8">NY0173</strain>
    </source>
</reference>
<keyword evidence="9" id="KW-1185">Reference proteome</keyword>
<dbReference type="GO" id="GO:0005789">
    <property type="term" value="C:endoplasmic reticulum membrane"/>
    <property type="evidence" value="ECO:0007669"/>
    <property type="project" value="TreeGrafter"/>
</dbReference>
<evidence type="ECO:0000313" key="9">
    <source>
        <dbReference type="Proteomes" id="UP000265618"/>
    </source>
</evidence>
<gene>
    <name evidence="8" type="ORF">KIPB_006568</name>
</gene>
<dbReference type="AlphaFoldDB" id="A0A9K3CX79"/>
<dbReference type="EMBL" id="BDIP01001706">
    <property type="protein sequence ID" value="GIQ84969.1"/>
    <property type="molecule type" value="Genomic_DNA"/>
</dbReference>
<evidence type="ECO:0000313" key="8">
    <source>
        <dbReference type="EMBL" id="GIQ84969.1"/>
    </source>
</evidence>
<feature type="transmembrane region" description="Helical" evidence="7">
    <location>
        <begin position="205"/>
        <end position="228"/>
    </location>
</feature>
<comment type="similarity">
    <text evidence="2">Belongs to the TAPT1 family.</text>
</comment>
<feature type="transmembrane region" description="Helical" evidence="7">
    <location>
        <begin position="319"/>
        <end position="342"/>
    </location>
</feature>
<dbReference type="OrthoDB" id="29023at2759"/>
<proteinExistence type="inferred from homology"/>
<feature type="region of interest" description="Disordered" evidence="6">
    <location>
        <begin position="69"/>
        <end position="134"/>
    </location>
</feature>
<evidence type="ECO:0000256" key="1">
    <source>
        <dbReference type="ARBA" id="ARBA00004141"/>
    </source>
</evidence>
<feature type="compositionally biased region" description="Polar residues" evidence="6">
    <location>
        <begin position="77"/>
        <end position="86"/>
    </location>
</feature>
<evidence type="ECO:0000256" key="3">
    <source>
        <dbReference type="ARBA" id="ARBA00022692"/>
    </source>
</evidence>
<feature type="compositionally biased region" description="Basic and acidic residues" evidence="6">
    <location>
        <begin position="99"/>
        <end position="131"/>
    </location>
</feature>
<keyword evidence="8" id="KW-0675">Receptor</keyword>
<comment type="subcellular location">
    <subcellularLocation>
        <location evidence="1">Membrane</location>
        <topology evidence="1">Multi-pass membrane protein</topology>
    </subcellularLocation>
</comment>